<dbReference type="PANTHER" id="PTHR43364:SF4">
    <property type="entry name" value="NAD(P)-LINKED OXIDOREDUCTASE SUPERFAMILY PROTEIN"/>
    <property type="match status" value="1"/>
</dbReference>
<dbReference type="Gene3D" id="3.20.20.100">
    <property type="entry name" value="NADP-dependent oxidoreductase domain"/>
    <property type="match status" value="1"/>
</dbReference>
<proteinExistence type="predicted"/>
<organism evidence="3 4">
    <name type="scientific">Cladobotryum mycophilum</name>
    <dbReference type="NCBI Taxonomy" id="491253"/>
    <lineage>
        <taxon>Eukaryota</taxon>
        <taxon>Fungi</taxon>
        <taxon>Dikarya</taxon>
        <taxon>Ascomycota</taxon>
        <taxon>Pezizomycotina</taxon>
        <taxon>Sordariomycetes</taxon>
        <taxon>Hypocreomycetidae</taxon>
        <taxon>Hypocreales</taxon>
        <taxon>Hypocreaceae</taxon>
        <taxon>Cladobotryum</taxon>
    </lineage>
</organism>
<dbReference type="InterPro" id="IPR036812">
    <property type="entry name" value="NAD(P)_OxRdtase_dom_sf"/>
</dbReference>
<evidence type="ECO:0000313" key="4">
    <source>
        <dbReference type="Proteomes" id="UP001338125"/>
    </source>
</evidence>
<sequence length="333" mass="36506">MAPRLVFGAAGIGESKGVYSDEWETPEEAVELYSALQRLGVTELDSAAGYPPGHAWSTETVLGQSEAAKKGFTIDSKIIHRKDAPTLSKENINKSVTKTLNLIGADKLRTLYAHGPDPLTPIADQAANFHEQYLAGTFDRLGLCNYSATQLEEYFAVCDEKGYIKPAVYQGCYNALYRFPEKDLIPLLRRHNCVFFAFSPLAGGFLTGKVTSSTDNANPVMLERTRWRGEGTLALYVTTFDKPIMHEAIRKLKAACEASSPKLSVQEAALRWVIHHSALQDGDAIIIGAKRMVQLESNVADARRGPLEGAVLEAVESLWVLVSSDVEEVNSDK</sequence>
<dbReference type="SUPFAM" id="SSF51430">
    <property type="entry name" value="NAD(P)-linked oxidoreductase"/>
    <property type="match status" value="1"/>
</dbReference>
<gene>
    <name evidence="3" type="ORF">PT974_07617</name>
</gene>
<dbReference type="InterPro" id="IPR023210">
    <property type="entry name" value="NADP_OxRdtase_dom"/>
</dbReference>
<name>A0ABR0SR33_9HYPO</name>
<protein>
    <submittedName>
        <fullName evidence="3">Aldo-keto reductase</fullName>
    </submittedName>
</protein>
<dbReference type="EMBL" id="JAVFKD010000012">
    <property type="protein sequence ID" value="KAK5994175.1"/>
    <property type="molecule type" value="Genomic_DNA"/>
</dbReference>
<evidence type="ECO:0000313" key="3">
    <source>
        <dbReference type="EMBL" id="KAK5994175.1"/>
    </source>
</evidence>
<accession>A0ABR0SR33</accession>
<dbReference type="InterPro" id="IPR050523">
    <property type="entry name" value="AKR_Detox_Biosynth"/>
</dbReference>
<dbReference type="Proteomes" id="UP001338125">
    <property type="component" value="Unassembled WGS sequence"/>
</dbReference>
<feature type="domain" description="NADP-dependent oxidoreductase" evidence="2">
    <location>
        <begin position="4"/>
        <end position="318"/>
    </location>
</feature>
<evidence type="ECO:0000256" key="1">
    <source>
        <dbReference type="ARBA" id="ARBA00023002"/>
    </source>
</evidence>
<dbReference type="PANTHER" id="PTHR43364">
    <property type="entry name" value="NADH-SPECIFIC METHYLGLYOXAL REDUCTASE-RELATED"/>
    <property type="match status" value="1"/>
</dbReference>
<keyword evidence="1" id="KW-0560">Oxidoreductase</keyword>
<keyword evidence="4" id="KW-1185">Reference proteome</keyword>
<evidence type="ECO:0000259" key="2">
    <source>
        <dbReference type="Pfam" id="PF00248"/>
    </source>
</evidence>
<comment type="caution">
    <text evidence="3">The sequence shown here is derived from an EMBL/GenBank/DDBJ whole genome shotgun (WGS) entry which is preliminary data.</text>
</comment>
<dbReference type="Pfam" id="PF00248">
    <property type="entry name" value="Aldo_ket_red"/>
    <property type="match status" value="1"/>
</dbReference>
<reference evidence="3 4" key="1">
    <citation type="submission" date="2024-01" db="EMBL/GenBank/DDBJ databases">
        <title>Complete genome of Cladobotryum mycophilum ATHUM6906.</title>
        <authorList>
            <person name="Christinaki A.C."/>
            <person name="Myridakis A.I."/>
            <person name="Kouvelis V.N."/>
        </authorList>
    </citation>
    <scope>NUCLEOTIDE SEQUENCE [LARGE SCALE GENOMIC DNA]</scope>
    <source>
        <strain evidence="3 4">ATHUM6906</strain>
    </source>
</reference>